<accession>A0A226C157</accession>
<dbReference type="EMBL" id="NIQC01000005">
    <property type="protein sequence ID" value="OWZ84354.1"/>
    <property type="molecule type" value="Genomic_DNA"/>
</dbReference>
<dbReference type="GO" id="GO:0047869">
    <property type="term" value="F:dimethylpropiothetin dethiomethylase activity"/>
    <property type="evidence" value="ECO:0007669"/>
    <property type="project" value="InterPro"/>
</dbReference>
<evidence type="ECO:0000313" key="1">
    <source>
        <dbReference type="EMBL" id="OWZ84354.1"/>
    </source>
</evidence>
<dbReference type="OrthoDB" id="2112176at2"/>
<sequence length="208" mass="24474">MEDKLTKIINRYWVLFSHVPTSEEKMHHHIWKTLHKTEEALTTFSLLLRSKQTKPVCNYLENIFNNYQDDEPLLDYLKDLSHLLTWEFGYDELPDNLKERYAFAELLGPRGMVISDELILGLVLLAPNTYYPRHRHPNITETYICLYGSCSIDLQNQRNVLQKNDYLFVPKGNLHAIFSDKDNPCLLAYAWTSDAKTLKTNQMKLESY</sequence>
<reference evidence="1 2" key="1">
    <citation type="submission" date="2017-06" db="EMBL/GenBank/DDBJ databases">
        <title>Draft Genome Sequence of Natranaerobius trueperi halophilic, alkalithermophilic bacteria from soda lakes.</title>
        <authorList>
            <person name="Zhao B."/>
        </authorList>
    </citation>
    <scope>NUCLEOTIDE SEQUENCE [LARGE SCALE GENOMIC DNA]</scope>
    <source>
        <strain evidence="1 2">DSM 18760</strain>
    </source>
</reference>
<dbReference type="RefSeq" id="WP_089022928.1">
    <property type="nucleotide sequence ID" value="NZ_NIQC01000005.1"/>
</dbReference>
<dbReference type="AlphaFoldDB" id="A0A226C157"/>
<name>A0A226C157_9FIRM</name>
<organism evidence="1 2">
    <name type="scientific">Natranaerobius trueperi</name>
    <dbReference type="NCBI Taxonomy" id="759412"/>
    <lineage>
        <taxon>Bacteria</taxon>
        <taxon>Bacillati</taxon>
        <taxon>Bacillota</taxon>
        <taxon>Clostridia</taxon>
        <taxon>Natranaerobiales</taxon>
        <taxon>Natranaerobiaceae</taxon>
        <taxon>Natranaerobius</taxon>
    </lineage>
</organism>
<dbReference type="Gene3D" id="2.60.120.10">
    <property type="entry name" value="Jelly Rolls"/>
    <property type="match status" value="1"/>
</dbReference>
<comment type="caution">
    <text evidence="1">The sequence shown here is derived from an EMBL/GenBank/DDBJ whole genome shotgun (WGS) entry which is preliminary data.</text>
</comment>
<dbReference type="InterPro" id="IPR014710">
    <property type="entry name" value="RmlC-like_jellyroll"/>
</dbReference>
<evidence type="ECO:0008006" key="3">
    <source>
        <dbReference type="Google" id="ProtNLM"/>
    </source>
</evidence>
<dbReference type="InterPro" id="IPR031723">
    <property type="entry name" value="DMSP_lyase"/>
</dbReference>
<dbReference type="SUPFAM" id="SSF51182">
    <property type="entry name" value="RmlC-like cupins"/>
    <property type="match status" value="1"/>
</dbReference>
<evidence type="ECO:0000313" key="2">
    <source>
        <dbReference type="Proteomes" id="UP000214588"/>
    </source>
</evidence>
<gene>
    <name evidence="1" type="ORF">CDO51_03570</name>
</gene>
<protein>
    <recommendedName>
        <fullName evidence="3">Cupin 2 conserved barrel domain-containing protein</fullName>
    </recommendedName>
</protein>
<dbReference type="InterPro" id="IPR011051">
    <property type="entry name" value="RmlC_Cupin_sf"/>
</dbReference>
<proteinExistence type="predicted"/>
<keyword evidence="2" id="KW-1185">Reference proteome</keyword>
<dbReference type="Pfam" id="PF16867">
    <property type="entry name" value="DMSP_lyase"/>
    <property type="match status" value="1"/>
</dbReference>
<dbReference type="Proteomes" id="UP000214588">
    <property type="component" value="Unassembled WGS sequence"/>
</dbReference>